<protein>
    <submittedName>
        <fullName evidence="8">MFS transporter</fullName>
    </submittedName>
</protein>
<keyword evidence="3 6" id="KW-1133">Transmembrane helix</keyword>
<dbReference type="PROSITE" id="PS50850">
    <property type="entry name" value="MFS"/>
    <property type="match status" value="1"/>
</dbReference>
<comment type="subcellular location">
    <subcellularLocation>
        <location evidence="1">Cell membrane</location>
        <topology evidence="1">Multi-pass membrane protein</topology>
    </subcellularLocation>
</comment>
<sequence>MSTQQQIPPHTLRAAVTHGKMNRRAWLVTSALVVFQIINFADKAVLGLVADSAIRELGLTAGEFGFIGSAFFFLFAIAAVAVGFLAGKVPTRWIILTMGISWAVLQFPMLFGGGAAVLLVTRILLGAAEGPATPITLQHVHGWFPAKERGLPSSLVAIGSTLGPIVAAPALAWIIANPALGWRWAFGFLGIVGLVWSLCWLLVGRDGPYSHTTRKRAPAPEEPADGGAAAAGPVEQPADGGRDSIADRADLLHMVPIRRVLGTRMFVAAVLAGAGCFWAQGFLTTWSPKYLASVVALSPEMIGLVSTFPWLLGAAALLVLGYASRFLMRRGVTVRWALGALFGAMLLCSGACFLILPHLGGSAAVVFVTLGAGLAMIYPLAPTAVAFCVCSRQRAAVMASLTGLASLGGVVAPAMVGMLMDAAGYVPAPKGVPETAEMAARLGEGMDSAFWMIGIYLVVVGLLSVLMLNPDRTASRLQERFAFNG</sequence>
<evidence type="ECO:0000259" key="7">
    <source>
        <dbReference type="PROSITE" id="PS50850"/>
    </source>
</evidence>
<reference evidence="8 9" key="1">
    <citation type="submission" date="2020-04" db="EMBL/GenBank/DDBJ databases">
        <title>Arthrobacter sp. nov.</title>
        <authorList>
            <person name="Liu S."/>
        </authorList>
    </citation>
    <scope>NUCLEOTIDE SEQUENCE [LARGE SCALE GENOMIC DNA]</scope>
    <source>
        <strain evidence="8 9">E918</strain>
    </source>
</reference>
<dbReference type="AlphaFoldDB" id="A0A7X6K4T3"/>
<evidence type="ECO:0000256" key="6">
    <source>
        <dbReference type="SAM" id="Phobius"/>
    </source>
</evidence>
<dbReference type="EMBL" id="JAAZSQ010000015">
    <property type="protein sequence ID" value="NKX55702.1"/>
    <property type="molecule type" value="Genomic_DNA"/>
</dbReference>
<dbReference type="GO" id="GO:0022857">
    <property type="term" value="F:transmembrane transporter activity"/>
    <property type="evidence" value="ECO:0007669"/>
    <property type="project" value="InterPro"/>
</dbReference>
<feature type="transmembrane region" description="Helical" evidence="6">
    <location>
        <begin position="64"/>
        <end position="87"/>
    </location>
</feature>
<dbReference type="PANTHER" id="PTHR11662:SF450">
    <property type="entry name" value="BLR1003 PROTEIN"/>
    <property type="match status" value="1"/>
</dbReference>
<evidence type="ECO:0000256" key="4">
    <source>
        <dbReference type="ARBA" id="ARBA00023136"/>
    </source>
</evidence>
<feature type="transmembrane region" description="Helical" evidence="6">
    <location>
        <begin position="93"/>
        <end position="120"/>
    </location>
</feature>
<feature type="domain" description="Major facilitator superfamily (MFS) profile" evidence="7">
    <location>
        <begin position="28"/>
        <end position="472"/>
    </location>
</feature>
<proteinExistence type="predicted"/>
<dbReference type="InterPro" id="IPR036259">
    <property type="entry name" value="MFS_trans_sf"/>
</dbReference>
<evidence type="ECO:0000313" key="8">
    <source>
        <dbReference type="EMBL" id="NKX55702.1"/>
    </source>
</evidence>
<evidence type="ECO:0000256" key="3">
    <source>
        <dbReference type="ARBA" id="ARBA00022989"/>
    </source>
</evidence>
<evidence type="ECO:0000256" key="1">
    <source>
        <dbReference type="ARBA" id="ARBA00004651"/>
    </source>
</evidence>
<dbReference type="SUPFAM" id="SSF103473">
    <property type="entry name" value="MFS general substrate transporter"/>
    <property type="match status" value="1"/>
</dbReference>
<feature type="transmembrane region" description="Helical" evidence="6">
    <location>
        <begin position="182"/>
        <end position="203"/>
    </location>
</feature>
<keyword evidence="2 6" id="KW-0812">Transmembrane</keyword>
<dbReference type="InterPro" id="IPR050382">
    <property type="entry name" value="MFS_Na/Anion_cotransporter"/>
</dbReference>
<dbReference type="PANTHER" id="PTHR11662">
    <property type="entry name" value="SOLUTE CARRIER FAMILY 17"/>
    <property type="match status" value="1"/>
</dbReference>
<gene>
    <name evidence="8" type="ORF">HGG74_14380</name>
</gene>
<feature type="transmembrane region" description="Helical" evidence="6">
    <location>
        <begin position="301"/>
        <end position="324"/>
    </location>
</feature>
<dbReference type="GO" id="GO:0005886">
    <property type="term" value="C:plasma membrane"/>
    <property type="evidence" value="ECO:0007669"/>
    <property type="project" value="UniProtKB-SubCell"/>
</dbReference>
<evidence type="ECO:0000256" key="5">
    <source>
        <dbReference type="SAM" id="MobiDB-lite"/>
    </source>
</evidence>
<dbReference type="Proteomes" id="UP000544090">
    <property type="component" value="Unassembled WGS sequence"/>
</dbReference>
<organism evidence="8 9">
    <name type="scientific">Arthrobacter mobilis</name>
    <dbReference type="NCBI Taxonomy" id="2724944"/>
    <lineage>
        <taxon>Bacteria</taxon>
        <taxon>Bacillati</taxon>
        <taxon>Actinomycetota</taxon>
        <taxon>Actinomycetes</taxon>
        <taxon>Micrococcales</taxon>
        <taxon>Micrococcaceae</taxon>
        <taxon>Arthrobacter</taxon>
    </lineage>
</organism>
<comment type="caution">
    <text evidence="8">The sequence shown here is derived from an EMBL/GenBank/DDBJ whole genome shotgun (WGS) entry which is preliminary data.</text>
</comment>
<feature type="transmembrane region" description="Helical" evidence="6">
    <location>
        <begin position="362"/>
        <end position="389"/>
    </location>
</feature>
<keyword evidence="4 6" id="KW-0472">Membrane</keyword>
<feature type="region of interest" description="Disordered" evidence="5">
    <location>
        <begin position="212"/>
        <end position="239"/>
    </location>
</feature>
<evidence type="ECO:0000313" key="9">
    <source>
        <dbReference type="Proteomes" id="UP000544090"/>
    </source>
</evidence>
<dbReference type="InterPro" id="IPR011701">
    <property type="entry name" value="MFS"/>
</dbReference>
<feature type="transmembrane region" description="Helical" evidence="6">
    <location>
        <begin position="401"/>
        <end position="428"/>
    </location>
</feature>
<feature type="transmembrane region" description="Helical" evidence="6">
    <location>
        <begin position="261"/>
        <end position="281"/>
    </location>
</feature>
<dbReference type="RefSeq" id="WP_168487424.1">
    <property type="nucleotide sequence ID" value="NZ_JAAZSQ010000015.1"/>
</dbReference>
<keyword evidence="9" id="KW-1185">Reference proteome</keyword>
<evidence type="ECO:0000256" key="2">
    <source>
        <dbReference type="ARBA" id="ARBA00022692"/>
    </source>
</evidence>
<accession>A0A7X6K4T3</accession>
<dbReference type="InterPro" id="IPR020846">
    <property type="entry name" value="MFS_dom"/>
</dbReference>
<name>A0A7X6K4T3_9MICC</name>
<feature type="transmembrane region" description="Helical" evidence="6">
    <location>
        <begin position="336"/>
        <end position="356"/>
    </location>
</feature>
<feature type="transmembrane region" description="Helical" evidence="6">
    <location>
        <begin position="448"/>
        <end position="468"/>
    </location>
</feature>
<dbReference type="Pfam" id="PF07690">
    <property type="entry name" value="MFS_1"/>
    <property type="match status" value="1"/>
</dbReference>
<dbReference type="Gene3D" id="1.20.1250.20">
    <property type="entry name" value="MFS general substrate transporter like domains"/>
    <property type="match status" value="2"/>
</dbReference>